<dbReference type="Pfam" id="PF00109">
    <property type="entry name" value="ketoacyl-synt"/>
    <property type="match status" value="1"/>
</dbReference>
<dbReference type="InterPro" id="IPR020841">
    <property type="entry name" value="PKS_Beta-ketoAc_synthase_dom"/>
</dbReference>
<dbReference type="InterPro" id="IPR014030">
    <property type="entry name" value="Ketoacyl_synth_N"/>
</dbReference>
<feature type="compositionally biased region" description="Basic and acidic residues" evidence="4">
    <location>
        <begin position="606"/>
        <end position="615"/>
    </location>
</feature>
<evidence type="ECO:0000256" key="4">
    <source>
        <dbReference type="SAM" id="MobiDB-lite"/>
    </source>
</evidence>
<dbReference type="InterPro" id="IPR036736">
    <property type="entry name" value="ACP-like_sf"/>
</dbReference>
<dbReference type="InterPro" id="IPR016039">
    <property type="entry name" value="Thiolase-like"/>
</dbReference>
<dbReference type="SUPFAM" id="SSF53901">
    <property type="entry name" value="Thiolase-like"/>
    <property type="match status" value="1"/>
</dbReference>
<dbReference type="PANTHER" id="PTHR43775">
    <property type="entry name" value="FATTY ACID SYNTHASE"/>
    <property type="match status" value="1"/>
</dbReference>
<keyword evidence="1" id="KW-0596">Phosphopantetheine</keyword>
<feature type="region of interest" description="Disordered" evidence="4">
    <location>
        <begin position="535"/>
        <end position="554"/>
    </location>
</feature>
<sequence>MQTSSGVAIGTALSYLEDLSKILHAKEIPHETIVGTLDDVTGILRSAQKLGIQDFEEYLWLGSLLETFYLMRHERQSKVNRADRSQLSSGIGLAEELDAHMTNWAQLLGDRYGFVTVDTPDLAPGSTFPAAALAPLLRGWRSWRDQPAVLASDILSAAARAGLVPRPDSSIRFSRHEQGALTCAGCCIVHRMPVQSSVEAASAGSQVALMLTHLVKVPLMLRPAAMEDIPALMLLQGNSGAVPQALMPQGELQELVQSYPAYSYVVDFSGDVVAALVSRPLEGELGAVSLCFVHVGQDLEEQEELLECLLAFFTQYLLADDDITCLKLGQLPAWHSSTKVAQFRFVENRAEGSATRIIDFAPHLSFNRLIQSILKLEHGLGASGAWSSTDEESMLGTESATQAPAEPVHHVELSAGVQHTPEFVAALHVVTEYLALSLGSPPKDFTPDTPFMDAGLDSLDLLKLASLLSSELGVALPSTVAFDYPTVEAIVRFVLDLPSEDAELLEKMSRRRSSFTALVGQASGLRDLLRRTSFNRVPGGSRRSTGYRPMADSGGPGTLATLISGVPGDMGLPLGEPMRRRTKSMAHEHRSETRLSAGTPARRKSRLEATQEGRRTSVGGRRTSSSFLHSHLALIPAGSKSGSVLLPGASGTASTPALQVVVVDAAATRLAAGTACFPEVFQEDMPRQVPLERWDIENAALNRLEGRQPTRFAAFVEGVSDFDASLFRISSAEAAAMDAQQRLLLEVGHEVVAASAPTPSSKAKGPATMDTTGVFVGISYSEYAQLTAARASAVSTYTATGGSLSVAAGRLSYVFGLNGPCVTIDTACSSGLVATAQAHNALMLGVATTAIAAAANLLLSAHTHAMFSVAGMLAPDGRCKTLDAAAEGYVRAEAVGAVWLRCLRSVAGLTMGPNKPAAVLLHGAALNQDGRSSSLTAPSGPAQQSLIRNALHTAHMPPARVHSLHMHGTGTPLGDPIEMGGVAAVLLPQDRPSDAPLLLTAHKSSAGHAEAAAGLVGLACATLALENASIPSILHLRALNAYAQPSMASSGQSRAVAPKAVSGHACSGNETRLVAGISSFAFQGSNAHVVMEVSGNNAPASVTDLPGQIWYRDCHWFCPAAQALLTICSRSSAKASCILFTCRTYLPAFAFLKDHTRDGLQCVPAAVAIQMSIAAVQVLRDGADPSSALREAILDPNSSQSLPLQTLHAELDTISGAMAVQSG</sequence>
<dbReference type="Gene3D" id="1.10.1200.10">
    <property type="entry name" value="ACP-like"/>
    <property type="match status" value="1"/>
</dbReference>
<evidence type="ECO:0000256" key="1">
    <source>
        <dbReference type="ARBA" id="ARBA00022450"/>
    </source>
</evidence>
<dbReference type="SMART" id="SM01294">
    <property type="entry name" value="PKS_PP_betabranch"/>
    <property type="match status" value="1"/>
</dbReference>
<dbReference type="PANTHER" id="PTHR43775:SF37">
    <property type="entry name" value="SI:DKEY-61P9.11"/>
    <property type="match status" value="1"/>
</dbReference>
<accession>A0ABP1G138</accession>
<dbReference type="InterPro" id="IPR006162">
    <property type="entry name" value="Ppantetheine_attach_site"/>
</dbReference>
<dbReference type="InterPro" id="IPR020806">
    <property type="entry name" value="PKS_PP-bd"/>
</dbReference>
<dbReference type="Gene3D" id="3.40.47.10">
    <property type="match status" value="1"/>
</dbReference>
<dbReference type="PROSITE" id="PS52004">
    <property type="entry name" value="KS3_2"/>
    <property type="match status" value="1"/>
</dbReference>
<dbReference type="Pfam" id="PF02801">
    <property type="entry name" value="Ketoacyl-synt_C"/>
    <property type="match status" value="1"/>
</dbReference>
<dbReference type="SMART" id="SM00823">
    <property type="entry name" value="PKS_PP"/>
    <property type="match status" value="1"/>
</dbReference>
<keyword evidence="8" id="KW-1185">Reference proteome</keyword>
<dbReference type="CDD" id="cd00833">
    <property type="entry name" value="PKS"/>
    <property type="match status" value="1"/>
</dbReference>
<evidence type="ECO:0000313" key="8">
    <source>
        <dbReference type="Proteomes" id="UP001497392"/>
    </source>
</evidence>
<dbReference type="PROSITE" id="PS00012">
    <property type="entry name" value="PHOSPHOPANTETHEINE"/>
    <property type="match status" value="1"/>
</dbReference>
<dbReference type="EMBL" id="CAXHTA020000009">
    <property type="protein sequence ID" value="CAL5223542.1"/>
    <property type="molecule type" value="Genomic_DNA"/>
</dbReference>
<dbReference type="SUPFAM" id="SSF47336">
    <property type="entry name" value="ACP-like"/>
    <property type="match status" value="1"/>
</dbReference>
<feature type="domain" description="Carrier" evidence="5">
    <location>
        <begin position="420"/>
        <end position="498"/>
    </location>
</feature>
<dbReference type="InterPro" id="IPR050091">
    <property type="entry name" value="PKS_NRPS_Biosynth_Enz"/>
</dbReference>
<evidence type="ECO:0000256" key="3">
    <source>
        <dbReference type="ARBA" id="ARBA00022679"/>
    </source>
</evidence>
<dbReference type="PROSITE" id="PS50075">
    <property type="entry name" value="CARRIER"/>
    <property type="match status" value="1"/>
</dbReference>
<organism evidence="7 8">
    <name type="scientific">Coccomyxa viridis</name>
    <dbReference type="NCBI Taxonomy" id="1274662"/>
    <lineage>
        <taxon>Eukaryota</taxon>
        <taxon>Viridiplantae</taxon>
        <taxon>Chlorophyta</taxon>
        <taxon>core chlorophytes</taxon>
        <taxon>Trebouxiophyceae</taxon>
        <taxon>Trebouxiophyceae incertae sedis</taxon>
        <taxon>Coccomyxaceae</taxon>
        <taxon>Coccomyxa</taxon>
    </lineage>
</organism>
<proteinExistence type="predicted"/>
<dbReference type="InterPro" id="IPR014031">
    <property type="entry name" value="Ketoacyl_synth_C"/>
</dbReference>
<dbReference type="Proteomes" id="UP001497392">
    <property type="component" value="Unassembled WGS sequence"/>
</dbReference>
<name>A0ABP1G138_9CHLO</name>
<reference evidence="7 8" key="1">
    <citation type="submission" date="2024-06" db="EMBL/GenBank/DDBJ databases">
        <authorList>
            <person name="Kraege A."/>
            <person name="Thomma B."/>
        </authorList>
    </citation>
    <scope>NUCLEOTIDE SEQUENCE [LARGE SCALE GENOMIC DNA]</scope>
</reference>
<keyword evidence="2" id="KW-0597">Phosphoprotein</keyword>
<evidence type="ECO:0000259" key="5">
    <source>
        <dbReference type="PROSITE" id="PS50075"/>
    </source>
</evidence>
<protein>
    <submittedName>
        <fullName evidence="7">G6074 protein</fullName>
    </submittedName>
</protein>
<evidence type="ECO:0000313" key="7">
    <source>
        <dbReference type="EMBL" id="CAL5223542.1"/>
    </source>
</evidence>
<evidence type="ECO:0000259" key="6">
    <source>
        <dbReference type="PROSITE" id="PS52004"/>
    </source>
</evidence>
<feature type="region of interest" description="Disordered" evidence="4">
    <location>
        <begin position="583"/>
        <end position="622"/>
    </location>
</feature>
<dbReference type="SMART" id="SM00825">
    <property type="entry name" value="PKS_KS"/>
    <property type="match status" value="1"/>
</dbReference>
<evidence type="ECO:0000256" key="2">
    <source>
        <dbReference type="ARBA" id="ARBA00022553"/>
    </source>
</evidence>
<gene>
    <name evidence="7" type="primary">g6074</name>
    <name evidence="7" type="ORF">VP750_LOCUS5201</name>
</gene>
<dbReference type="Pfam" id="PF00550">
    <property type="entry name" value="PP-binding"/>
    <property type="match status" value="1"/>
</dbReference>
<feature type="domain" description="Ketosynthase family 3 (KS3)" evidence="6">
    <location>
        <begin position="641"/>
        <end position="1093"/>
    </location>
</feature>
<keyword evidence="3" id="KW-0808">Transferase</keyword>
<dbReference type="InterPro" id="IPR009081">
    <property type="entry name" value="PP-bd_ACP"/>
</dbReference>
<comment type="caution">
    <text evidence="7">The sequence shown here is derived from an EMBL/GenBank/DDBJ whole genome shotgun (WGS) entry which is preliminary data.</text>
</comment>